<proteinExistence type="predicted"/>
<dbReference type="PANTHER" id="PTHR32026:SF10">
    <property type="entry name" value="METHYLTRANSFERASE-LIKE PROTEIN 24-RELATED"/>
    <property type="match status" value="1"/>
</dbReference>
<gene>
    <name evidence="3" type="ORF">IV203_027378</name>
</gene>
<keyword evidence="1" id="KW-0472">Membrane</keyword>
<reference evidence="3" key="2">
    <citation type="submission" date="2021-04" db="EMBL/GenBank/DDBJ databases">
        <authorList>
            <person name="Podell S."/>
        </authorList>
    </citation>
    <scope>NUCLEOTIDE SEQUENCE</scope>
    <source>
        <strain evidence="3">Hildebrandi</strain>
    </source>
</reference>
<organism evidence="3 4">
    <name type="scientific">Nitzschia inconspicua</name>
    <dbReference type="NCBI Taxonomy" id="303405"/>
    <lineage>
        <taxon>Eukaryota</taxon>
        <taxon>Sar</taxon>
        <taxon>Stramenopiles</taxon>
        <taxon>Ochrophyta</taxon>
        <taxon>Bacillariophyta</taxon>
        <taxon>Bacillariophyceae</taxon>
        <taxon>Bacillariophycidae</taxon>
        <taxon>Bacillariales</taxon>
        <taxon>Bacillariaceae</taxon>
        <taxon>Nitzschia</taxon>
    </lineage>
</organism>
<evidence type="ECO:0000256" key="1">
    <source>
        <dbReference type="SAM" id="Phobius"/>
    </source>
</evidence>
<dbReference type="OrthoDB" id="46876at2759"/>
<sequence length="360" mass="40933">MGSDDSLVVDSSKSLRSALQSIKHPQQKPLFTVLSAILLLALLHLFADVTWTKRLGHSVYFISGEESDVSIECKRKLDALDRVNDERRAARFRTAKQAKNAGKNVYDMFWKIPVSDNGSSDREERNRRNMIFDLFEPEAVCLTEERFGGSSDERFVAYGDGPKFVCGVDFLRESYKTKEQNCLVYSVGSNNNILFEKAVKNYIGCEIHTFDPTLRNPFVGYDYADFHPWGLGKQGEKVKVKKLNVEFTTQSVENVMKQLEHTGRKIDIFKIDCEGCEYEAMPPVFEAMAKGTLQIDQLLIEMHAYVSYDEMTEFFAAADKAGFRITHKERNGWGCNGWGCVEYAFVSRSFLRRATASAIC</sequence>
<dbReference type="GO" id="GO:0032259">
    <property type="term" value="P:methylation"/>
    <property type="evidence" value="ECO:0007669"/>
    <property type="project" value="UniProtKB-KW"/>
</dbReference>
<keyword evidence="3" id="KW-0808">Transferase</keyword>
<keyword evidence="1" id="KW-0812">Transmembrane</keyword>
<keyword evidence="1" id="KW-1133">Transmembrane helix</keyword>
<dbReference type="AlphaFoldDB" id="A0A9K3LWL3"/>
<comment type="caution">
    <text evidence="3">The sequence shown here is derived from an EMBL/GenBank/DDBJ whole genome shotgun (WGS) entry which is preliminary data.</text>
</comment>
<dbReference type="InterPro" id="IPR025714">
    <property type="entry name" value="Methyltranfer_dom"/>
</dbReference>
<feature type="domain" description="Methyltransferase" evidence="2">
    <location>
        <begin position="124"/>
        <end position="346"/>
    </location>
</feature>
<dbReference type="InterPro" id="IPR026913">
    <property type="entry name" value="METTL24"/>
</dbReference>
<dbReference type="EMBL" id="JAGRRH010000005">
    <property type="protein sequence ID" value="KAG7369632.1"/>
    <property type="molecule type" value="Genomic_DNA"/>
</dbReference>
<dbReference type="Pfam" id="PF13383">
    <property type="entry name" value="Methyltransf_22"/>
    <property type="match status" value="1"/>
</dbReference>
<evidence type="ECO:0000313" key="4">
    <source>
        <dbReference type="Proteomes" id="UP000693970"/>
    </source>
</evidence>
<keyword evidence="3" id="KW-0489">Methyltransferase</keyword>
<name>A0A9K3LWL3_9STRA</name>
<feature type="transmembrane region" description="Helical" evidence="1">
    <location>
        <begin position="29"/>
        <end position="47"/>
    </location>
</feature>
<dbReference type="PANTHER" id="PTHR32026">
    <property type="entry name" value="METHYLTRANSFERASE-LIKE PROTEIN 24"/>
    <property type="match status" value="1"/>
</dbReference>
<keyword evidence="4" id="KW-1185">Reference proteome</keyword>
<dbReference type="GO" id="GO:0008168">
    <property type="term" value="F:methyltransferase activity"/>
    <property type="evidence" value="ECO:0007669"/>
    <property type="project" value="UniProtKB-KW"/>
</dbReference>
<accession>A0A9K3LWL3</accession>
<evidence type="ECO:0000313" key="3">
    <source>
        <dbReference type="EMBL" id="KAG7369632.1"/>
    </source>
</evidence>
<reference evidence="3" key="1">
    <citation type="journal article" date="2021" name="Sci. Rep.">
        <title>Diploid genomic architecture of Nitzschia inconspicua, an elite biomass production diatom.</title>
        <authorList>
            <person name="Oliver A."/>
            <person name="Podell S."/>
            <person name="Pinowska A."/>
            <person name="Traller J.C."/>
            <person name="Smith S.R."/>
            <person name="McClure R."/>
            <person name="Beliaev A."/>
            <person name="Bohutskyi P."/>
            <person name="Hill E.A."/>
            <person name="Rabines A."/>
            <person name="Zheng H."/>
            <person name="Allen L.Z."/>
            <person name="Kuo A."/>
            <person name="Grigoriev I.V."/>
            <person name="Allen A.E."/>
            <person name="Hazlebeck D."/>
            <person name="Allen E.E."/>
        </authorList>
    </citation>
    <scope>NUCLEOTIDE SEQUENCE</scope>
    <source>
        <strain evidence="3">Hildebrandi</strain>
    </source>
</reference>
<protein>
    <submittedName>
        <fullName evidence="3">Methyltransferase domain containing protein</fullName>
    </submittedName>
</protein>
<evidence type="ECO:0000259" key="2">
    <source>
        <dbReference type="Pfam" id="PF13383"/>
    </source>
</evidence>
<dbReference type="Proteomes" id="UP000693970">
    <property type="component" value="Unassembled WGS sequence"/>
</dbReference>